<gene>
    <name evidence="8" type="ORF">A2150_02670</name>
</gene>
<organism evidence="8 9">
    <name type="scientific">Candidatus Muproteobacteria bacterium RBG_16_64_11</name>
    <dbReference type="NCBI Taxonomy" id="1817758"/>
    <lineage>
        <taxon>Bacteria</taxon>
        <taxon>Pseudomonadati</taxon>
        <taxon>Pseudomonadota</taxon>
        <taxon>Candidatus Muproteobacteria</taxon>
    </lineage>
</organism>
<protein>
    <recommendedName>
        <fullName evidence="7">Lipopolysaccharide assembly protein A domain-containing protein</fullName>
    </recommendedName>
</protein>
<evidence type="ECO:0000256" key="5">
    <source>
        <dbReference type="SAM" id="Coils"/>
    </source>
</evidence>
<dbReference type="AlphaFoldDB" id="A0A1F6TAP6"/>
<evidence type="ECO:0000313" key="8">
    <source>
        <dbReference type="EMBL" id="OGI42115.1"/>
    </source>
</evidence>
<keyword evidence="1" id="KW-1003">Cell membrane</keyword>
<keyword evidence="5" id="KW-0175">Coiled coil</keyword>
<evidence type="ECO:0000256" key="3">
    <source>
        <dbReference type="ARBA" id="ARBA00022989"/>
    </source>
</evidence>
<accession>A0A1F6TAP6</accession>
<keyword evidence="2 6" id="KW-0812">Transmembrane</keyword>
<evidence type="ECO:0000256" key="2">
    <source>
        <dbReference type="ARBA" id="ARBA00022692"/>
    </source>
</evidence>
<dbReference type="EMBL" id="MFSS01000099">
    <property type="protein sequence ID" value="OGI42115.1"/>
    <property type="molecule type" value="Genomic_DNA"/>
</dbReference>
<dbReference type="Pfam" id="PF06305">
    <property type="entry name" value="LapA_dom"/>
    <property type="match status" value="1"/>
</dbReference>
<comment type="caution">
    <text evidence="8">The sequence shown here is derived from an EMBL/GenBank/DDBJ whole genome shotgun (WGS) entry which is preliminary data.</text>
</comment>
<feature type="transmembrane region" description="Helical" evidence="6">
    <location>
        <begin position="43"/>
        <end position="66"/>
    </location>
</feature>
<dbReference type="STRING" id="1817758.A2150_02670"/>
<feature type="non-terminal residue" evidence="8">
    <location>
        <position position="95"/>
    </location>
</feature>
<evidence type="ECO:0000259" key="7">
    <source>
        <dbReference type="Pfam" id="PF06305"/>
    </source>
</evidence>
<evidence type="ECO:0000256" key="1">
    <source>
        <dbReference type="ARBA" id="ARBA00022475"/>
    </source>
</evidence>
<sequence>MKWLFYGVLVLIVLVFGLGFVAKNAEPVSLVYYFGLDWKAPLAVMLLVSLGIGVALGLMASLGMVLRMQRRLVKARREIRETEQEVKNLRSLPIK</sequence>
<keyword evidence="3 6" id="KW-1133">Transmembrane helix</keyword>
<proteinExistence type="predicted"/>
<evidence type="ECO:0000256" key="6">
    <source>
        <dbReference type="SAM" id="Phobius"/>
    </source>
</evidence>
<dbReference type="InterPro" id="IPR010445">
    <property type="entry name" value="LapA_dom"/>
</dbReference>
<feature type="domain" description="Lipopolysaccharide assembly protein A" evidence="7">
    <location>
        <begin position="23"/>
        <end position="86"/>
    </location>
</feature>
<keyword evidence="4 6" id="KW-0472">Membrane</keyword>
<dbReference type="Proteomes" id="UP000177925">
    <property type="component" value="Unassembled WGS sequence"/>
</dbReference>
<dbReference type="GO" id="GO:0005886">
    <property type="term" value="C:plasma membrane"/>
    <property type="evidence" value="ECO:0007669"/>
    <property type="project" value="InterPro"/>
</dbReference>
<feature type="coiled-coil region" evidence="5">
    <location>
        <begin position="65"/>
        <end position="92"/>
    </location>
</feature>
<reference evidence="8 9" key="1">
    <citation type="journal article" date="2016" name="Nat. Commun.">
        <title>Thousands of microbial genomes shed light on interconnected biogeochemical processes in an aquifer system.</title>
        <authorList>
            <person name="Anantharaman K."/>
            <person name="Brown C.T."/>
            <person name="Hug L.A."/>
            <person name="Sharon I."/>
            <person name="Castelle C.J."/>
            <person name="Probst A.J."/>
            <person name="Thomas B.C."/>
            <person name="Singh A."/>
            <person name="Wilkins M.J."/>
            <person name="Karaoz U."/>
            <person name="Brodie E.L."/>
            <person name="Williams K.H."/>
            <person name="Hubbard S.S."/>
            <person name="Banfield J.F."/>
        </authorList>
    </citation>
    <scope>NUCLEOTIDE SEQUENCE [LARGE SCALE GENOMIC DNA]</scope>
</reference>
<name>A0A1F6TAP6_9PROT</name>
<evidence type="ECO:0000313" key="9">
    <source>
        <dbReference type="Proteomes" id="UP000177925"/>
    </source>
</evidence>
<evidence type="ECO:0000256" key="4">
    <source>
        <dbReference type="ARBA" id="ARBA00023136"/>
    </source>
</evidence>